<accession>A0A1U7EUS5</accession>
<dbReference type="Proteomes" id="UP000002698">
    <property type="component" value="Chromosome"/>
</dbReference>
<dbReference type="KEGG" id="nph:NP_1286A"/>
<dbReference type="AlphaFoldDB" id="A0A1U7EUS5"/>
<keyword evidence="2" id="KW-1185">Reference proteome</keyword>
<dbReference type="RefSeq" id="WP_011322369.1">
    <property type="nucleotide sequence ID" value="NC_007426.1"/>
</dbReference>
<evidence type="ECO:0000313" key="1">
    <source>
        <dbReference type="EMBL" id="CAI48734.1"/>
    </source>
</evidence>
<dbReference type="eggNOG" id="arCOG04729">
    <property type="taxonomic scope" value="Archaea"/>
</dbReference>
<organism evidence="1 2">
    <name type="scientific">Natronomonas pharaonis (strain ATCC 35678 / DSM 2160 / CIP 103997 / JCM 8858 / NBRC 14720 / NCIMB 2260 / Gabara)</name>
    <name type="common">Halobacterium pharaonis</name>
    <dbReference type="NCBI Taxonomy" id="348780"/>
    <lineage>
        <taxon>Archaea</taxon>
        <taxon>Methanobacteriati</taxon>
        <taxon>Methanobacteriota</taxon>
        <taxon>Stenosarchaea group</taxon>
        <taxon>Halobacteria</taxon>
        <taxon>Halobacteriales</taxon>
        <taxon>Natronomonadaceae</taxon>
        <taxon>Natronomonas</taxon>
    </lineage>
</organism>
<sequence>MLAFLLPRVSNRRRLERLLRTKLNDAGKQFAEAQRAYTDAKATSLAELPTDESGRARLVCRRHAEKRAVRLDAEGRPACFDADHPDCQGCLEDIRDGRVETW</sequence>
<gene>
    <name evidence="1" type="ordered locus">NP_1286A</name>
</gene>
<proteinExistence type="predicted"/>
<dbReference type="Pfam" id="PF23367">
    <property type="entry name" value="DUF7091"/>
    <property type="match status" value="1"/>
</dbReference>
<dbReference type="EMBL" id="CR936257">
    <property type="protein sequence ID" value="CAI48734.1"/>
    <property type="molecule type" value="Genomic_DNA"/>
</dbReference>
<dbReference type="InterPro" id="IPR055517">
    <property type="entry name" value="DUF7091"/>
</dbReference>
<dbReference type="HOGENOM" id="CLU_2284981_0_0_2"/>
<dbReference type="STRING" id="348780.NP_1286A"/>
<dbReference type="GeneID" id="3701101"/>
<protein>
    <submittedName>
        <fullName evidence="1">Uncharacterized protein</fullName>
    </submittedName>
</protein>
<dbReference type="EnsemblBacteria" id="CAI48734">
    <property type="protein sequence ID" value="CAI48734"/>
    <property type="gene ID" value="NP_1286A"/>
</dbReference>
<name>A0A1U7EUS5_NATPD</name>
<evidence type="ECO:0000313" key="2">
    <source>
        <dbReference type="Proteomes" id="UP000002698"/>
    </source>
</evidence>
<reference evidence="1 2" key="1">
    <citation type="journal article" date="2005" name="Genome Res.">
        <title>Living with two extremes: conclusions from the genome sequence of Natronomonas pharaonis.</title>
        <authorList>
            <person name="Falb M."/>
            <person name="Pfeiffer F."/>
            <person name="Palm P."/>
            <person name="Rodewald K."/>
            <person name="Hickmann V."/>
            <person name="Tittor J."/>
            <person name="Oesterhelt D."/>
        </authorList>
    </citation>
    <scope>NUCLEOTIDE SEQUENCE [LARGE SCALE GENOMIC DNA]</scope>
    <source>
        <strain evidence="2">ATCC 35678 / DSM 2160 / CIP 103997 / JCM 8858 / NBRC 14720 / NCIMB 2260 / Gabara</strain>
    </source>
</reference>